<dbReference type="GO" id="GO:0009432">
    <property type="term" value="P:SOS response"/>
    <property type="evidence" value="ECO:0007669"/>
    <property type="project" value="UniProtKB-UniRule"/>
</dbReference>
<proteinExistence type="inferred from homology"/>
<evidence type="ECO:0000256" key="4">
    <source>
        <dbReference type="ARBA" id="ARBA00022881"/>
    </source>
</evidence>
<dbReference type="Pfam" id="PF22920">
    <property type="entry name" value="UvrC_RNaseH"/>
    <property type="match status" value="1"/>
</dbReference>
<dbReference type="PANTHER" id="PTHR30562:SF1">
    <property type="entry name" value="UVRABC SYSTEM PROTEIN C"/>
    <property type="match status" value="1"/>
</dbReference>
<dbReference type="Proteomes" id="UP000008323">
    <property type="component" value="Chromosome"/>
</dbReference>
<dbReference type="GO" id="GO:0009380">
    <property type="term" value="C:excinuclease repair complex"/>
    <property type="evidence" value="ECO:0007669"/>
    <property type="project" value="InterPro"/>
</dbReference>
<dbReference type="KEGG" id="pal:PA0452"/>
<dbReference type="InterPro" id="IPR010994">
    <property type="entry name" value="RuvA_2-like"/>
</dbReference>
<evidence type="ECO:0000256" key="6">
    <source>
        <dbReference type="HAMAP-Rule" id="MF_00203"/>
    </source>
</evidence>
<dbReference type="EMBL" id="AM422018">
    <property type="protein sequence ID" value="CAM11786.1"/>
    <property type="molecule type" value="Genomic_DNA"/>
</dbReference>
<dbReference type="PROSITE" id="PS50164">
    <property type="entry name" value="GIY_YIG"/>
    <property type="match status" value="1"/>
</dbReference>
<keyword evidence="2 6" id="KW-0227">DNA damage</keyword>
<evidence type="ECO:0000259" key="9">
    <source>
        <dbReference type="PROSITE" id="PS50165"/>
    </source>
</evidence>
<keyword evidence="4 6" id="KW-0267">Excision nuclease</keyword>
<sequence length="597" mass="69411">MSSLLEKIKNLPLNPGCYLFKNKNNTIIYVGKAKKLRKRVQSYFIKGHNRKTTCMVQEISDVFYVITNNEQEALILEANLIKEHTPKYNFKLLDDKTYPYLEITQEKDPQLKISRFKKIPPGKVLFGPYPNLNSTKETLKLLHFLYPLRRCPLSAKKPCLHFHINQCLGPCALKNVDYRPNIEAITNFLKGDTKIILKKIKLLMQEASQQRFYEKAQEYRDMLIHIQNTTKKQIISHQKIKNCDILAYVYNDDQIAIQILKMQQGNIVDSHRSVFSYVGYPQENINNYLALYYQSKLKPELIITGKNTHNLTSPESNTQQQEAILFSAELLSQTLKTKVVVAKIGDKKKLYSLALKNAQNDLMQNNLLYQSKDQAIQEALDQLAIIFNKDIKRIDVFDNSQLFGQAFVSARIVFDQFDFKKPLYRVFHIKDNDPNEFTSFEEVLTRSYQKKDKEELVKPNLILVDGGLWQLKAGFQALNQLNLDIALGALQKNDKHQLECLLTSHNKIALTPKPRLFAFLKRLSEEVHRFVVKFHHKTKNKLDYQTVLSQIKGIGAKRHKIILNHFNSWEDLKKASWETFEKIGISKEIFEAIKSKL</sequence>
<dbReference type="InterPro" id="IPR047296">
    <property type="entry name" value="GIY-YIG_UvrC_Cho"/>
</dbReference>
<dbReference type="InterPro" id="IPR038476">
    <property type="entry name" value="UvrC_RNase_H_dom_sf"/>
</dbReference>
<dbReference type="Pfam" id="PF02151">
    <property type="entry name" value="UVR"/>
    <property type="match status" value="1"/>
</dbReference>
<dbReference type="Gene3D" id="1.10.150.20">
    <property type="entry name" value="5' to 3' exonuclease, C-terminal subdomain"/>
    <property type="match status" value="1"/>
</dbReference>
<evidence type="ECO:0000256" key="3">
    <source>
        <dbReference type="ARBA" id="ARBA00022769"/>
    </source>
</evidence>
<keyword evidence="6" id="KW-0742">SOS response</keyword>
<feature type="domain" description="UVR" evidence="7">
    <location>
        <begin position="194"/>
        <end position="229"/>
    </location>
</feature>
<dbReference type="FunFam" id="3.40.1440.10:FF:000001">
    <property type="entry name" value="UvrABC system protein C"/>
    <property type="match status" value="1"/>
</dbReference>
<keyword evidence="3 6" id="KW-0228">DNA excision</keyword>
<dbReference type="PROSITE" id="PS50165">
    <property type="entry name" value="UVRC"/>
    <property type="match status" value="1"/>
</dbReference>
<comment type="similarity">
    <text evidence="6">Belongs to the UvrC family.</text>
</comment>
<dbReference type="Pfam" id="PF14520">
    <property type="entry name" value="HHH_5"/>
    <property type="match status" value="1"/>
</dbReference>
<evidence type="ECO:0000313" key="10">
    <source>
        <dbReference type="EMBL" id="CAM11786.1"/>
    </source>
</evidence>
<gene>
    <name evidence="6 10" type="primary">uvrC</name>
    <name evidence="10" type="ordered locus">PA0452</name>
</gene>
<dbReference type="eggNOG" id="COG0322">
    <property type="taxonomic scope" value="Bacteria"/>
</dbReference>
<evidence type="ECO:0000313" key="11">
    <source>
        <dbReference type="Proteomes" id="UP000008323"/>
    </source>
</evidence>
<feature type="domain" description="GIY-YIG" evidence="8">
    <location>
        <begin position="13"/>
        <end position="90"/>
    </location>
</feature>
<dbReference type="SUPFAM" id="SSF47781">
    <property type="entry name" value="RuvA domain 2-like"/>
    <property type="match status" value="1"/>
</dbReference>
<evidence type="ECO:0000256" key="2">
    <source>
        <dbReference type="ARBA" id="ARBA00022763"/>
    </source>
</evidence>
<dbReference type="InterPro" id="IPR050066">
    <property type="entry name" value="UvrABC_protein_C"/>
</dbReference>
<comment type="subunit">
    <text evidence="6">Interacts with UvrB in an incision complex.</text>
</comment>
<organism evidence="10 11">
    <name type="scientific">Phytoplasma australiense</name>
    <dbReference type="NCBI Taxonomy" id="59748"/>
    <lineage>
        <taxon>Bacteria</taxon>
        <taxon>Bacillati</taxon>
        <taxon>Mycoplasmatota</taxon>
        <taxon>Mollicutes</taxon>
        <taxon>Acholeplasmatales</taxon>
        <taxon>Acholeplasmataceae</taxon>
        <taxon>Candidatus Phytoplasma</taxon>
        <taxon>16SrXII (Stolbur group)</taxon>
    </lineage>
</organism>
<dbReference type="InterPro" id="IPR001162">
    <property type="entry name" value="UvrC_RNase_H_dom"/>
</dbReference>
<dbReference type="InterPro" id="IPR036876">
    <property type="entry name" value="UVR_dom_sf"/>
</dbReference>
<dbReference type="Gene3D" id="3.40.1440.10">
    <property type="entry name" value="GIY-YIG endonuclease"/>
    <property type="match status" value="1"/>
</dbReference>
<dbReference type="InterPro" id="IPR000305">
    <property type="entry name" value="GIY-YIG_endonuc"/>
</dbReference>
<dbReference type="CDD" id="cd10434">
    <property type="entry name" value="GIY-YIG_UvrC_Cho"/>
    <property type="match status" value="1"/>
</dbReference>
<dbReference type="InterPro" id="IPR004791">
    <property type="entry name" value="UvrC"/>
</dbReference>
<dbReference type="AlphaFoldDB" id="B1VA14"/>
<dbReference type="GO" id="GO:0005737">
    <property type="term" value="C:cytoplasm"/>
    <property type="evidence" value="ECO:0007669"/>
    <property type="project" value="UniProtKB-SubCell"/>
</dbReference>
<dbReference type="PANTHER" id="PTHR30562">
    <property type="entry name" value="UVRC/OXIDOREDUCTASE"/>
    <property type="match status" value="1"/>
</dbReference>
<accession>B1VA14</accession>
<dbReference type="Pfam" id="PF01541">
    <property type="entry name" value="GIY-YIG"/>
    <property type="match status" value="1"/>
</dbReference>
<evidence type="ECO:0000259" key="7">
    <source>
        <dbReference type="PROSITE" id="PS50151"/>
    </source>
</evidence>
<dbReference type="HAMAP" id="MF_00203">
    <property type="entry name" value="UvrC"/>
    <property type="match status" value="1"/>
</dbReference>
<dbReference type="NCBIfam" id="TIGR00194">
    <property type="entry name" value="uvrC"/>
    <property type="match status" value="1"/>
</dbReference>
<dbReference type="InterPro" id="IPR001943">
    <property type="entry name" value="UVR_dom"/>
</dbReference>
<protein>
    <recommendedName>
        <fullName evidence="6">UvrABC system protein C</fullName>
        <shortName evidence="6">Protein UvrC</shortName>
    </recommendedName>
    <alternativeName>
        <fullName evidence="6">Excinuclease ABC subunit C</fullName>
    </alternativeName>
</protein>
<name>B1VA14_PHYAS</name>
<keyword evidence="1 6" id="KW-0963">Cytoplasm</keyword>
<comment type="subcellular location">
    <subcellularLocation>
        <location evidence="6">Cytoplasm</location>
    </subcellularLocation>
</comment>
<dbReference type="SUPFAM" id="SSF46600">
    <property type="entry name" value="C-terminal UvrC-binding domain of UvrB"/>
    <property type="match status" value="1"/>
</dbReference>
<reference evidence="10 11" key="1">
    <citation type="journal article" date="2008" name="J. Bacteriol.">
        <title>Comparative genome analysis of 'Candidatus Phytoplasma australiense' (subgroup tuf-Australia I; rp-A) and 'Ca. Phytoplasma asteris' strains OY-M and AY-WB.</title>
        <authorList>
            <person name="Tran-Nguyen L.T."/>
            <person name="Kube M."/>
            <person name="Schneider B."/>
            <person name="Reinhardt R."/>
            <person name="Gibb K.S."/>
        </authorList>
    </citation>
    <scope>NUCLEOTIDE SEQUENCE [LARGE SCALE GENOMIC DNA]</scope>
</reference>
<comment type="function">
    <text evidence="6">The UvrABC repair system catalyzes the recognition and processing of DNA lesions. UvrC both incises the 5' and 3' sides of the lesion. The N-terminal half is responsible for the 3' incision and the C-terminal half is responsible for the 5' incision.</text>
</comment>
<dbReference type="GO" id="GO:0009381">
    <property type="term" value="F:excinuclease ABC activity"/>
    <property type="evidence" value="ECO:0007669"/>
    <property type="project" value="UniProtKB-UniRule"/>
</dbReference>
<evidence type="ECO:0000259" key="8">
    <source>
        <dbReference type="PROSITE" id="PS50164"/>
    </source>
</evidence>
<dbReference type="SMART" id="SM00465">
    <property type="entry name" value="GIYc"/>
    <property type="match status" value="1"/>
</dbReference>
<dbReference type="PROSITE" id="PS50151">
    <property type="entry name" value="UVR"/>
    <property type="match status" value="1"/>
</dbReference>
<dbReference type="Pfam" id="PF08459">
    <property type="entry name" value="UvrC_RNaseH_dom"/>
    <property type="match status" value="1"/>
</dbReference>
<dbReference type="SUPFAM" id="SSF82771">
    <property type="entry name" value="GIY-YIG endonuclease"/>
    <property type="match status" value="1"/>
</dbReference>
<evidence type="ECO:0000256" key="5">
    <source>
        <dbReference type="ARBA" id="ARBA00023204"/>
    </source>
</evidence>
<dbReference type="STRING" id="59748.PA0452"/>
<dbReference type="GO" id="GO:0006289">
    <property type="term" value="P:nucleotide-excision repair"/>
    <property type="evidence" value="ECO:0007669"/>
    <property type="project" value="UniProtKB-UniRule"/>
</dbReference>
<dbReference type="InterPro" id="IPR035901">
    <property type="entry name" value="GIY-YIG_endonuc_sf"/>
</dbReference>
<keyword evidence="5 6" id="KW-0234">DNA repair</keyword>
<dbReference type="Gene3D" id="3.30.420.340">
    <property type="entry name" value="UvrC, RNAse H endonuclease domain"/>
    <property type="match status" value="1"/>
</dbReference>
<dbReference type="GO" id="GO:0003677">
    <property type="term" value="F:DNA binding"/>
    <property type="evidence" value="ECO:0007669"/>
    <property type="project" value="UniProtKB-UniRule"/>
</dbReference>
<feature type="domain" description="UvrC family homology region profile" evidence="9">
    <location>
        <begin position="245"/>
        <end position="478"/>
    </location>
</feature>
<evidence type="ECO:0000256" key="1">
    <source>
        <dbReference type="ARBA" id="ARBA00022490"/>
    </source>
</evidence>